<evidence type="ECO:0000313" key="6">
    <source>
        <dbReference type="EMBL" id="AKI85218.1"/>
    </source>
</evidence>
<name>A0A0G2YN23_SCHMD</name>
<accession>A0A0G2YN23</accession>
<feature type="non-terminal residue" evidence="6">
    <location>
        <position position="1"/>
    </location>
</feature>
<dbReference type="SUPFAM" id="SSF51045">
    <property type="entry name" value="WW domain"/>
    <property type="match status" value="3"/>
</dbReference>
<dbReference type="InterPro" id="IPR051583">
    <property type="entry name" value="YAP1"/>
</dbReference>
<organism evidence="6">
    <name type="scientific">Schmidtea mediterranea</name>
    <name type="common">Freshwater planarian flatworm</name>
    <dbReference type="NCBI Taxonomy" id="79327"/>
    <lineage>
        <taxon>Eukaryota</taxon>
        <taxon>Metazoa</taxon>
        <taxon>Spiralia</taxon>
        <taxon>Lophotrochozoa</taxon>
        <taxon>Platyhelminthes</taxon>
        <taxon>Rhabditophora</taxon>
        <taxon>Seriata</taxon>
        <taxon>Tricladida</taxon>
        <taxon>Continenticola</taxon>
        <taxon>Geoplanoidea</taxon>
        <taxon>Dugesiidae</taxon>
        <taxon>Schmidtea</taxon>
    </lineage>
</organism>
<dbReference type="PROSITE" id="PS01159">
    <property type="entry name" value="WW_DOMAIN_1"/>
    <property type="match status" value="1"/>
</dbReference>
<dbReference type="GO" id="GO:0045944">
    <property type="term" value="P:positive regulation of transcription by RNA polymerase II"/>
    <property type="evidence" value="ECO:0007669"/>
    <property type="project" value="TreeGrafter"/>
</dbReference>
<feature type="domain" description="WW" evidence="5">
    <location>
        <begin position="112"/>
        <end position="145"/>
    </location>
</feature>
<evidence type="ECO:0000259" key="5">
    <source>
        <dbReference type="PROSITE" id="PS50020"/>
    </source>
</evidence>
<reference evidence="6" key="1">
    <citation type="journal article" date="2015" name="Dev. Biol.">
        <title>Identification of HECT E3 ubiquitin ligase family genes involved in stem cell regulation and regeneration in planarians.</title>
        <authorList>
            <person name="Henderson J.M."/>
            <person name="Nisperos S.V."/>
            <person name="Weeks J."/>
            <person name="Ghulam M."/>
            <person name="Marin I."/>
            <person name="Zayas R.M."/>
        </authorList>
    </citation>
    <scope>NUCLEOTIDE SEQUENCE</scope>
</reference>
<evidence type="ECO:0000256" key="4">
    <source>
        <dbReference type="ARBA" id="ARBA00023242"/>
    </source>
</evidence>
<evidence type="ECO:0000256" key="3">
    <source>
        <dbReference type="ARBA" id="ARBA00022490"/>
    </source>
</evidence>
<dbReference type="InterPro" id="IPR036020">
    <property type="entry name" value="WW_dom_sf"/>
</dbReference>
<dbReference type="PROSITE" id="PS50020">
    <property type="entry name" value="WW_DOMAIN_2"/>
    <property type="match status" value="3"/>
</dbReference>
<dbReference type="PANTHER" id="PTHR17616">
    <property type="entry name" value="YES-ASSOCIATED PROTEIN YAP1 FAMILY MEMBER"/>
    <property type="match status" value="1"/>
</dbReference>
<dbReference type="InterPro" id="IPR000008">
    <property type="entry name" value="C2_dom"/>
</dbReference>
<comment type="subcellular location">
    <subcellularLocation>
        <location evidence="2">Cytoplasm</location>
    </subcellularLocation>
    <subcellularLocation>
        <location evidence="1">Nucleus</location>
    </subcellularLocation>
</comment>
<dbReference type="GO" id="GO:0005634">
    <property type="term" value="C:nucleus"/>
    <property type="evidence" value="ECO:0007669"/>
    <property type="project" value="UniProtKB-SubCell"/>
</dbReference>
<dbReference type="SMART" id="SM00456">
    <property type="entry name" value="WW"/>
    <property type="match status" value="3"/>
</dbReference>
<feature type="domain" description="WW" evidence="5">
    <location>
        <begin position="231"/>
        <end position="264"/>
    </location>
</feature>
<proteinExistence type="evidence at transcript level"/>
<dbReference type="PANTHER" id="PTHR17616:SF8">
    <property type="entry name" value="TRANSCRIPTIONAL COACTIVATOR YORKIE"/>
    <property type="match status" value="1"/>
</dbReference>
<dbReference type="GO" id="GO:0035329">
    <property type="term" value="P:hippo signaling"/>
    <property type="evidence" value="ECO:0007669"/>
    <property type="project" value="TreeGrafter"/>
</dbReference>
<dbReference type="CDD" id="cd00201">
    <property type="entry name" value="WW"/>
    <property type="match status" value="3"/>
</dbReference>
<feature type="non-terminal residue" evidence="6">
    <location>
        <position position="344"/>
    </location>
</feature>
<dbReference type="Gene3D" id="2.60.40.150">
    <property type="entry name" value="C2 domain"/>
    <property type="match status" value="1"/>
</dbReference>
<dbReference type="Pfam" id="PF00168">
    <property type="entry name" value="C2"/>
    <property type="match status" value="1"/>
</dbReference>
<dbReference type="SUPFAM" id="SSF56204">
    <property type="entry name" value="Hect, E3 ligase catalytic domain"/>
    <property type="match status" value="1"/>
</dbReference>
<sequence length="344" mass="39817">NHSWSPIWNEKVTIVFELNSKIYFYVYDFHKFKPNQIIGIAELDLKKNIVSNSVDAHPYLLPISKNGKNVGFLSINIDSLNIDFNVLESLGTSLDTSETNRIDCSNFGSLGSDLPEGWEMRNGENGQMYFYNEELNKRSWMKPSKSMINSVRQLRVRTENRLSQHNKGLFSDIYGIFSKDNNSLIRNDTDGLPQGWEKRIDPRNNRVYYVNHITKMTQWEDPRLDGMNLNKKLPPNWEMRYTAKGIRYFVDHESQTVTLVDPRTGKQSGPVGSFGVPVLLERSFRYRLEAFQDECKSMMPTGTVKINFKRDDLLDSSFNQIINLSTTELKQRLSIQFLGEEGLD</sequence>
<evidence type="ECO:0000256" key="2">
    <source>
        <dbReference type="ARBA" id="ARBA00004496"/>
    </source>
</evidence>
<evidence type="ECO:0000256" key="1">
    <source>
        <dbReference type="ARBA" id="ARBA00004123"/>
    </source>
</evidence>
<dbReference type="GO" id="GO:0004842">
    <property type="term" value="F:ubiquitin-protein transferase activity"/>
    <property type="evidence" value="ECO:0007669"/>
    <property type="project" value="InterPro"/>
</dbReference>
<dbReference type="GO" id="GO:0005737">
    <property type="term" value="C:cytoplasm"/>
    <property type="evidence" value="ECO:0007669"/>
    <property type="project" value="UniProtKB-SubCell"/>
</dbReference>
<keyword evidence="3" id="KW-0963">Cytoplasm</keyword>
<dbReference type="SUPFAM" id="SSF49562">
    <property type="entry name" value="C2 domain (Calcium/lipid-binding domain, CaLB)"/>
    <property type="match status" value="1"/>
</dbReference>
<keyword evidence="4" id="KW-0539">Nucleus</keyword>
<dbReference type="AlphaFoldDB" id="A0A0G2YN23"/>
<dbReference type="Gene3D" id="3.90.1750.10">
    <property type="entry name" value="Hect, E3 ligase catalytic domains"/>
    <property type="match status" value="1"/>
</dbReference>
<dbReference type="GO" id="GO:0003713">
    <property type="term" value="F:transcription coactivator activity"/>
    <property type="evidence" value="ECO:0007669"/>
    <property type="project" value="TreeGrafter"/>
</dbReference>
<feature type="domain" description="WW" evidence="5">
    <location>
        <begin position="190"/>
        <end position="224"/>
    </location>
</feature>
<dbReference type="EMBL" id="KP954687">
    <property type="protein sequence ID" value="AKI85218.1"/>
    <property type="molecule type" value="mRNA"/>
</dbReference>
<dbReference type="InterPro" id="IPR035983">
    <property type="entry name" value="Hect_E3_ubiquitin_ligase"/>
</dbReference>
<dbReference type="InterPro" id="IPR001202">
    <property type="entry name" value="WW_dom"/>
</dbReference>
<dbReference type="Pfam" id="PF00397">
    <property type="entry name" value="WW"/>
    <property type="match status" value="1"/>
</dbReference>
<dbReference type="Gene3D" id="2.20.70.10">
    <property type="match status" value="3"/>
</dbReference>
<dbReference type="InterPro" id="IPR035892">
    <property type="entry name" value="C2_domain_sf"/>
</dbReference>
<protein>
    <recommendedName>
        <fullName evidence="5">WW domain-containing protein</fullName>
    </recommendedName>
</protein>